<evidence type="ECO:0000256" key="5">
    <source>
        <dbReference type="ARBA" id="ARBA00022840"/>
    </source>
</evidence>
<feature type="compositionally biased region" description="Basic and acidic residues" evidence="9">
    <location>
        <begin position="284"/>
        <end position="301"/>
    </location>
</feature>
<evidence type="ECO:0000256" key="1">
    <source>
        <dbReference type="ARBA" id="ARBA00022527"/>
    </source>
</evidence>
<dbReference type="AlphaFoldDB" id="A0A179IE55"/>
<feature type="binding site" evidence="7">
    <location>
        <position position="536"/>
    </location>
    <ligand>
        <name>ATP</name>
        <dbReference type="ChEBI" id="CHEBI:30616"/>
    </ligand>
</feature>
<dbReference type="Proteomes" id="UP000243081">
    <property type="component" value="Unassembled WGS sequence"/>
</dbReference>
<dbReference type="OrthoDB" id="410920at2759"/>
<feature type="region of interest" description="Disordered" evidence="9">
    <location>
        <begin position="113"/>
        <end position="134"/>
    </location>
</feature>
<evidence type="ECO:0000256" key="6">
    <source>
        <dbReference type="PIRSR" id="PIRSR630616-1"/>
    </source>
</evidence>
<dbReference type="InterPro" id="IPR030616">
    <property type="entry name" value="Aur-like"/>
</dbReference>
<feature type="active site" description="Proton acceptor" evidence="6">
    <location>
        <position position="502"/>
    </location>
</feature>
<feature type="binding site" evidence="7">
    <location>
        <begin position="506"/>
        <end position="507"/>
    </location>
    <ligand>
        <name>ATP</name>
        <dbReference type="ChEBI" id="CHEBI:30616"/>
    </ligand>
</feature>
<dbReference type="GO" id="GO:0005524">
    <property type="term" value="F:ATP binding"/>
    <property type="evidence" value="ECO:0007669"/>
    <property type="project" value="UniProtKB-KW"/>
</dbReference>
<evidence type="ECO:0000313" key="12">
    <source>
        <dbReference type="Proteomes" id="UP000243081"/>
    </source>
</evidence>
<name>A0A179IE55_CORDF</name>
<evidence type="ECO:0000313" key="11">
    <source>
        <dbReference type="EMBL" id="OAR00192.1"/>
    </source>
</evidence>
<keyword evidence="4" id="KW-0418">Kinase</keyword>
<comment type="caution">
    <text evidence="11">The sequence shown here is derived from an EMBL/GenBank/DDBJ whole genome shotgun (WGS) entry which is preliminary data.</text>
</comment>
<dbReference type="InterPro" id="IPR000719">
    <property type="entry name" value="Prot_kinase_dom"/>
</dbReference>
<feature type="compositionally biased region" description="Polar residues" evidence="9">
    <location>
        <begin position="1"/>
        <end position="13"/>
    </location>
</feature>
<feature type="domain" description="Protein kinase" evidence="10">
    <location>
        <begin position="355"/>
        <end position="671"/>
    </location>
</feature>
<dbReference type="Pfam" id="PF00069">
    <property type="entry name" value="Pkinase"/>
    <property type="match status" value="1"/>
</dbReference>
<feature type="cross-link" description="Glycyl lysine isopeptide (Lys-Gly) (interchain with G-Cter in SUMO2)" evidence="8">
    <location>
        <position position="504"/>
    </location>
</feature>
<dbReference type="SMART" id="SM00220">
    <property type="entry name" value="S_TKc"/>
    <property type="match status" value="1"/>
</dbReference>
<dbReference type="InterPro" id="IPR008271">
    <property type="entry name" value="Ser/Thr_kinase_AS"/>
</dbReference>
<dbReference type="OMA" id="IARCEWA"/>
<dbReference type="FunFam" id="1.10.510.10:FF:000640">
    <property type="entry name" value="Serine/threonine-protein kinase PRR1"/>
    <property type="match status" value="1"/>
</dbReference>
<evidence type="ECO:0000256" key="3">
    <source>
        <dbReference type="ARBA" id="ARBA00022741"/>
    </source>
</evidence>
<dbReference type="PROSITE" id="PS50011">
    <property type="entry name" value="PROTEIN_KINASE_DOM"/>
    <property type="match status" value="1"/>
</dbReference>
<feature type="compositionally biased region" description="Polar residues" evidence="9">
    <location>
        <begin position="211"/>
        <end position="225"/>
    </location>
</feature>
<dbReference type="InterPro" id="IPR011009">
    <property type="entry name" value="Kinase-like_dom_sf"/>
</dbReference>
<feature type="region of interest" description="Disordered" evidence="9">
    <location>
        <begin position="174"/>
        <end position="340"/>
    </location>
</feature>
<protein>
    <recommendedName>
        <fullName evidence="10">Protein kinase domain-containing protein</fullName>
    </recommendedName>
</protein>
<evidence type="ECO:0000259" key="10">
    <source>
        <dbReference type="PROSITE" id="PS50011"/>
    </source>
</evidence>
<feature type="compositionally biased region" description="Low complexity" evidence="9">
    <location>
        <begin position="176"/>
        <end position="185"/>
    </location>
</feature>
<keyword evidence="3 7" id="KW-0547">Nucleotide-binding</keyword>
<dbReference type="Gene3D" id="1.10.510.10">
    <property type="entry name" value="Transferase(Phosphotransferase) domain 1"/>
    <property type="match status" value="1"/>
</dbReference>
<keyword evidence="2" id="KW-0808">Transferase</keyword>
<dbReference type="GO" id="GO:0004674">
    <property type="term" value="F:protein serine/threonine kinase activity"/>
    <property type="evidence" value="ECO:0007669"/>
    <property type="project" value="UniProtKB-KW"/>
</dbReference>
<dbReference type="PANTHER" id="PTHR24350">
    <property type="entry name" value="SERINE/THREONINE-PROTEIN KINASE IAL-RELATED"/>
    <property type="match status" value="1"/>
</dbReference>
<feature type="region of interest" description="Disordered" evidence="9">
    <location>
        <begin position="1"/>
        <end position="83"/>
    </location>
</feature>
<gene>
    <name evidence="11" type="ORF">LLEC1_07080</name>
</gene>
<keyword evidence="12" id="KW-1185">Reference proteome</keyword>
<keyword evidence="5 7" id="KW-0067">ATP-binding</keyword>
<feature type="compositionally biased region" description="Low complexity" evidence="9">
    <location>
        <begin position="53"/>
        <end position="65"/>
    </location>
</feature>
<dbReference type="PROSITE" id="PS00108">
    <property type="entry name" value="PROTEIN_KINASE_ST"/>
    <property type="match status" value="1"/>
</dbReference>
<evidence type="ECO:0000256" key="9">
    <source>
        <dbReference type="SAM" id="MobiDB-lite"/>
    </source>
</evidence>
<dbReference type="EMBL" id="LUKN01001801">
    <property type="protein sequence ID" value="OAR00192.1"/>
    <property type="molecule type" value="Genomic_DNA"/>
</dbReference>
<evidence type="ECO:0000256" key="2">
    <source>
        <dbReference type="ARBA" id="ARBA00022679"/>
    </source>
</evidence>
<keyword evidence="1" id="KW-0723">Serine/threonine-protein kinase</keyword>
<evidence type="ECO:0000256" key="7">
    <source>
        <dbReference type="PIRSR" id="PIRSR630616-2"/>
    </source>
</evidence>
<proteinExistence type="predicted"/>
<organism evidence="11 12">
    <name type="scientific">Cordyceps confragosa</name>
    <name type="common">Lecanicillium lecanii</name>
    <dbReference type="NCBI Taxonomy" id="2714763"/>
    <lineage>
        <taxon>Eukaryota</taxon>
        <taxon>Fungi</taxon>
        <taxon>Dikarya</taxon>
        <taxon>Ascomycota</taxon>
        <taxon>Pezizomycotina</taxon>
        <taxon>Sordariomycetes</taxon>
        <taxon>Hypocreomycetidae</taxon>
        <taxon>Hypocreales</taxon>
        <taxon>Cordycipitaceae</taxon>
        <taxon>Akanthomyces</taxon>
    </lineage>
</organism>
<reference evidence="11 12" key="1">
    <citation type="submission" date="2016-03" db="EMBL/GenBank/DDBJ databases">
        <title>Fine-scale spatial genetic structure of a fungal parasite of coffee scale insects.</title>
        <authorList>
            <person name="Jackson D."/>
            <person name="Zemenick K.A."/>
            <person name="Malloure B."/>
            <person name="Quandt C.A."/>
            <person name="James T.Y."/>
        </authorList>
    </citation>
    <scope>NUCLEOTIDE SEQUENCE [LARGE SCALE GENOMIC DNA]</scope>
    <source>
        <strain evidence="11 12">UM487</strain>
    </source>
</reference>
<accession>A0A179IE55</accession>
<evidence type="ECO:0000256" key="4">
    <source>
        <dbReference type="ARBA" id="ARBA00022777"/>
    </source>
</evidence>
<dbReference type="SUPFAM" id="SSF56112">
    <property type="entry name" value="Protein kinase-like (PK-like)"/>
    <property type="match status" value="1"/>
</dbReference>
<sequence length="693" mass="75451">MTFFSTSKPANTESDADRVRKEGLAPNAAQQPPILLGSSNSTPIPMPRNANLAPSSSSPMAISPIDRAPSPLRINQRDSTEGSVNALRISTDVLSTSPGVSSFPNYRDIMASNTRNLSPSRNPLNRTTSANSVQLARTPSLKAALTGTFASSNGSNSNISSPVINAMGDVTPLPSPLMSSDSPGPWKRLSFTSASPPQYRSKLDIVGEIASPTSSHADTLPTSSSPKRKPYLIKEQQDSIPAPPQPAQSANGKPNHTRNRSVSEYVPDPISVQKRPVVVSGTHARRDGAEHSDSGLRRESNLAESRGLTPSVTKPPTPPPSDSSKDSMDSPVKTQEPSFEYFKARSRSDYKNRRWRSIGLLGRGTFSRVMLATSQIVPDGEGPEMLAGTPPACRLNRKTLVAVKVCEHGPRGGASEDRVEMSLKRELEIMQVVHHPSLLDLKAWSIEPTRAILVLGFCPGGDLFDVTTSHRKSLTSLVMARIMAELVSAVQYLHNQNIVHRDIKLENVLVNIPASDLASTSINWSTYRHSVIALADFGLSRRIAPGEQLETRCGSDDYAAPEVIMGQQYDGRATDAWSLGVLLYALIEARLPFDPHPGMSDAHRMRSRTSHRIARVEWRWVEYAGDDGDHEGDEAKLEQAGLLGAMRIVEGLLRRARSRWTLEKLAAEPWVANALRVDGGIRFREEDAGEEVS</sequence>
<evidence type="ECO:0000256" key="8">
    <source>
        <dbReference type="PIRSR" id="PIRSR630616-3"/>
    </source>
</evidence>